<keyword evidence="4" id="KW-1185">Reference proteome</keyword>
<dbReference type="InterPro" id="IPR006652">
    <property type="entry name" value="Kelch_1"/>
</dbReference>
<evidence type="ECO:0000313" key="3">
    <source>
        <dbReference type="EMBL" id="MQL96494.1"/>
    </source>
</evidence>
<dbReference type="AlphaFoldDB" id="A0A843VU34"/>
<protein>
    <recommendedName>
        <fullName evidence="2">F-box domain-containing protein</fullName>
    </recommendedName>
</protein>
<proteinExistence type="predicted"/>
<gene>
    <name evidence="3" type="ORF">Taro_029172</name>
</gene>
<dbReference type="Gene3D" id="1.20.1280.50">
    <property type="match status" value="1"/>
</dbReference>
<feature type="compositionally biased region" description="Basic and acidic residues" evidence="1">
    <location>
        <begin position="81"/>
        <end position="90"/>
    </location>
</feature>
<feature type="region of interest" description="Disordered" evidence="1">
    <location>
        <begin position="1"/>
        <end position="49"/>
    </location>
</feature>
<dbReference type="OrthoDB" id="1913441at2759"/>
<dbReference type="SUPFAM" id="SSF117281">
    <property type="entry name" value="Kelch motif"/>
    <property type="match status" value="1"/>
</dbReference>
<dbReference type="SUPFAM" id="SSF81383">
    <property type="entry name" value="F-box domain"/>
    <property type="match status" value="1"/>
</dbReference>
<dbReference type="GO" id="GO:0019005">
    <property type="term" value="C:SCF ubiquitin ligase complex"/>
    <property type="evidence" value="ECO:0007669"/>
    <property type="project" value="TreeGrafter"/>
</dbReference>
<sequence length="609" mass="68213">MASSSTFGRSACNSRTSLLDESSGRARDGADGPCLISKEEISEDPPLQQDLEALSISKRMVRNLSQRLRRNKNSYGADGDANGRDSEKGAPSRCLGFYGKGGGCKVGACDDIDISSGRRKPTSGELGTPHHSLPRVEKSSVECFSHGMSDLIRMKNLRKVKETGQPIPASASAPQFPLPDDLLEMCLVRLPLPALQTARLVCKKWRYLTTTPHFVQMRSEGFHQSPWLFLFGIIMDGSAAGEIHALDISLDRWHRICADGLKGRLLFSVATVGSDLYIVGGCSNFTGSSMLAGRSSFKTHRGVLVFSPLVGTWRKASPMRIARSGPIMGVFEVSSDFALLHSRHGRQDRHHLKFRAGEASDVYNDPHRFSLRRQLRDILNETENSPNSERKTSRINGSRFVLIVVGGRGPWDEPLCSGEIYDPMMDRWMEIEKLPGDLGAVCAGTVCGRMFFVYTEADKLAGFDLERGIWVMIQTSIPPPRLHEYHPRLVSCNDRLFMLCVSWCERDRQSNRREKAVRKLWELDLEFLVWNEVSRHPDAPMDWNAAFVADRNQIYGIEMFKIFGQVLEFLTICDVSGMELNWSRFSKRHAMQAANASSCMTKLMAVMHL</sequence>
<dbReference type="InterPro" id="IPR001810">
    <property type="entry name" value="F-box_dom"/>
</dbReference>
<dbReference type="EMBL" id="NMUH01001922">
    <property type="protein sequence ID" value="MQL96494.1"/>
    <property type="molecule type" value="Genomic_DNA"/>
</dbReference>
<dbReference type="InterPro" id="IPR036047">
    <property type="entry name" value="F-box-like_dom_sf"/>
</dbReference>
<dbReference type="SMART" id="SM00612">
    <property type="entry name" value="Kelch"/>
    <property type="match status" value="2"/>
</dbReference>
<dbReference type="PANTHER" id="PTHR47712:SF1">
    <property type="entry name" value="OS09G0555300 PROTEIN"/>
    <property type="match status" value="1"/>
</dbReference>
<feature type="region of interest" description="Disordered" evidence="1">
    <location>
        <begin position="67"/>
        <end position="91"/>
    </location>
</feature>
<feature type="domain" description="F-box" evidence="2">
    <location>
        <begin position="178"/>
        <end position="217"/>
    </location>
</feature>
<evidence type="ECO:0000259" key="2">
    <source>
        <dbReference type="SMART" id="SM00256"/>
    </source>
</evidence>
<organism evidence="3 4">
    <name type="scientific">Colocasia esculenta</name>
    <name type="common">Wild taro</name>
    <name type="synonym">Arum esculentum</name>
    <dbReference type="NCBI Taxonomy" id="4460"/>
    <lineage>
        <taxon>Eukaryota</taxon>
        <taxon>Viridiplantae</taxon>
        <taxon>Streptophyta</taxon>
        <taxon>Embryophyta</taxon>
        <taxon>Tracheophyta</taxon>
        <taxon>Spermatophyta</taxon>
        <taxon>Magnoliopsida</taxon>
        <taxon>Liliopsida</taxon>
        <taxon>Araceae</taxon>
        <taxon>Aroideae</taxon>
        <taxon>Colocasieae</taxon>
        <taxon>Colocasia</taxon>
    </lineage>
</organism>
<evidence type="ECO:0000313" key="4">
    <source>
        <dbReference type="Proteomes" id="UP000652761"/>
    </source>
</evidence>
<comment type="caution">
    <text evidence="3">The sequence shown here is derived from an EMBL/GenBank/DDBJ whole genome shotgun (WGS) entry which is preliminary data.</text>
</comment>
<dbReference type="Pfam" id="PF01344">
    <property type="entry name" value="Kelch_1"/>
    <property type="match status" value="2"/>
</dbReference>
<dbReference type="Pfam" id="PF00646">
    <property type="entry name" value="F-box"/>
    <property type="match status" value="1"/>
</dbReference>
<feature type="compositionally biased region" description="Polar residues" evidence="1">
    <location>
        <begin position="1"/>
        <end position="20"/>
    </location>
</feature>
<evidence type="ECO:0000256" key="1">
    <source>
        <dbReference type="SAM" id="MobiDB-lite"/>
    </source>
</evidence>
<dbReference type="InterPro" id="IPR015915">
    <property type="entry name" value="Kelch-typ_b-propeller"/>
</dbReference>
<name>A0A843VU34_COLES</name>
<reference evidence="3" key="1">
    <citation type="submission" date="2017-07" db="EMBL/GenBank/DDBJ databases">
        <title>Taro Niue Genome Assembly and Annotation.</title>
        <authorList>
            <person name="Atibalentja N."/>
            <person name="Keating K."/>
            <person name="Fields C.J."/>
        </authorList>
    </citation>
    <scope>NUCLEOTIDE SEQUENCE</scope>
    <source>
        <strain evidence="3">Niue_2</strain>
        <tissue evidence="3">Leaf</tissue>
    </source>
</reference>
<dbReference type="Gene3D" id="2.120.10.80">
    <property type="entry name" value="Kelch-type beta propeller"/>
    <property type="match status" value="1"/>
</dbReference>
<accession>A0A843VU34</accession>
<dbReference type="PANTHER" id="PTHR47712">
    <property type="entry name" value="OS09G0555300 PROTEIN"/>
    <property type="match status" value="1"/>
</dbReference>
<dbReference type="SMART" id="SM00256">
    <property type="entry name" value="FBOX"/>
    <property type="match status" value="1"/>
</dbReference>
<dbReference type="Proteomes" id="UP000652761">
    <property type="component" value="Unassembled WGS sequence"/>
</dbReference>